<dbReference type="OrthoDB" id="5147188at2"/>
<proteinExistence type="predicted"/>
<dbReference type="SUPFAM" id="SSF81301">
    <property type="entry name" value="Nucleotidyltransferase"/>
    <property type="match status" value="1"/>
</dbReference>
<dbReference type="CDD" id="cd05403">
    <property type="entry name" value="NT_KNTase_like"/>
    <property type="match status" value="1"/>
</dbReference>
<dbReference type="InterPro" id="IPR052930">
    <property type="entry name" value="TA_antitoxin_MntA"/>
</dbReference>
<dbReference type="EMBL" id="FO117623">
    <property type="protein sequence ID" value="CCG05006.1"/>
    <property type="molecule type" value="Genomic_DNA"/>
</dbReference>
<dbReference type="HOGENOM" id="CLU_123264_0_0_11"/>
<reference evidence="3" key="2">
    <citation type="submission" date="2012-02" db="EMBL/GenBank/DDBJ databases">
        <title>Complete genome sequence of Blastococcus saxobsidens strain DD2.</title>
        <authorList>
            <person name="Genoscope."/>
        </authorList>
    </citation>
    <scope>NUCLEOTIDE SEQUENCE [LARGE SCALE GENOMIC DNA]</scope>
    <source>
        <strain evidence="3">DD2</strain>
    </source>
</reference>
<keyword evidence="2" id="KW-0808">Transferase</keyword>
<reference evidence="2 3" key="1">
    <citation type="journal article" date="2012" name="J. Bacteriol.">
        <title>Genome Sequence of Blastococcus saxobsidens DD2, a Stone-Inhabiting Bacterium.</title>
        <authorList>
            <person name="Chouaia B."/>
            <person name="Crotti E."/>
            <person name="Brusetti L."/>
            <person name="Daffonchio D."/>
            <person name="Essoussi I."/>
            <person name="Nouioui I."/>
            <person name="Sbissi I."/>
            <person name="Ghodhbane-Gtari F."/>
            <person name="Gtari M."/>
            <person name="Vacherie B."/>
            <person name="Barbe V."/>
            <person name="Medigue C."/>
            <person name="Gury J."/>
            <person name="Pujic P."/>
            <person name="Normand P."/>
        </authorList>
    </citation>
    <scope>NUCLEOTIDE SEQUENCE [LARGE SCALE GENOMIC DNA]</scope>
    <source>
        <strain evidence="2 3">DD2</strain>
    </source>
</reference>
<dbReference type="PANTHER" id="PTHR43852:SF3">
    <property type="entry name" value="NUCLEOTIDYLTRANSFERASE"/>
    <property type="match status" value="1"/>
</dbReference>
<dbReference type="GO" id="GO:0016740">
    <property type="term" value="F:transferase activity"/>
    <property type="evidence" value="ECO:0007669"/>
    <property type="project" value="UniProtKB-KW"/>
</dbReference>
<organism evidence="2 3">
    <name type="scientific">Blastococcus saxobsidens (strain DD2)</name>
    <dbReference type="NCBI Taxonomy" id="1146883"/>
    <lineage>
        <taxon>Bacteria</taxon>
        <taxon>Bacillati</taxon>
        <taxon>Actinomycetota</taxon>
        <taxon>Actinomycetes</taxon>
        <taxon>Geodermatophilales</taxon>
        <taxon>Geodermatophilaceae</taxon>
        <taxon>Blastococcus</taxon>
    </lineage>
</organism>
<keyword evidence="3" id="KW-1185">Reference proteome</keyword>
<gene>
    <name evidence="2" type="ordered locus">BLASA_4180</name>
</gene>
<dbReference type="Gene3D" id="3.30.460.10">
    <property type="entry name" value="Beta Polymerase, domain 2"/>
    <property type="match status" value="1"/>
</dbReference>
<name>H6RLS7_BLASD</name>
<dbReference type="AlphaFoldDB" id="H6RLS7"/>
<dbReference type="InterPro" id="IPR043519">
    <property type="entry name" value="NT_sf"/>
</dbReference>
<dbReference type="STRING" id="1146883.BLASA_4180"/>
<accession>H6RLS7</accession>
<protein>
    <submittedName>
        <fullName evidence="2">Putative nucleotidyltransferases</fullName>
    </submittedName>
</protein>
<dbReference type="eggNOG" id="COG1669">
    <property type="taxonomic scope" value="Bacteria"/>
</dbReference>
<dbReference type="InterPro" id="IPR041633">
    <property type="entry name" value="Polbeta"/>
</dbReference>
<dbReference type="KEGG" id="bsd:BLASA_4180"/>
<evidence type="ECO:0000313" key="2">
    <source>
        <dbReference type="EMBL" id="CCG05006.1"/>
    </source>
</evidence>
<sequence length="128" mass="14459">MDDEAVAVLEQQTTEALRAAGARFAFVHGSRARGTHRPDSDLDVAAWWDGTAPPSFEVRLPDGVDLMVLNGAPLELAGRISVEGRLLFDDDPPARVRWVATTRKIYFDEKPRFDRGHREFLEMLRRGR</sequence>
<evidence type="ECO:0000313" key="3">
    <source>
        <dbReference type="Proteomes" id="UP000007517"/>
    </source>
</evidence>
<feature type="domain" description="Polymerase beta nucleotidyltransferase" evidence="1">
    <location>
        <begin position="22"/>
        <end position="91"/>
    </location>
</feature>
<dbReference type="Proteomes" id="UP000007517">
    <property type="component" value="Chromosome"/>
</dbReference>
<dbReference type="RefSeq" id="WP_014377878.1">
    <property type="nucleotide sequence ID" value="NC_016943.1"/>
</dbReference>
<evidence type="ECO:0000259" key="1">
    <source>
        <dbReference type="Pfam" id="PF18765"/>
    </source>
</evidence>
<dbReference type="Pfam" id="PF18765">
    <property type="entry name" value="Polbeta"/>
    <property type="match status" value="1"/>
</dbReference>
<dbReference type="PANTHER" id="PTHR43852">
    <property type="entry name" value="NUCLEOTIDYLTRANSFERASE"/>
    <property type="match status" value="1"/>
</dbReference>